<evidence type="ECO:0000313" key="2">
    <source>
        <dbReference type="Proteomes" id="UP001521150"/>
    </source>
</evidence>
<comment type="caution">
    <text evidence="1">The sequence shown here is derived from an EMBL/GenBank/DDBJ whole genome shotgun (WGS) entry which is preliminary data.</text>
</comment>
<organism evidence="1 2">
    <name type="scientific">Kibdelosporangium philippinense</name>
    <dbReference type="NCBI Taxonomy" id="211113"/>
    <lineage>
        <taxon>Bacteria</taxon>
        <taxon>Bacillati</taxon>
        <taxon>Actinomycetota</taxon>
        <taxon>Actinomycetes</taxon>
        <taxon>Pseudonocardiales</taxon>
        <taxon>Pseudonocardiaceae</taxon>
        <taxon>Kibdelosporangium</taxon>
    </lineage>
</organism>
<sequence length="55" mass="5711">MVVPHNLPADVTSFVGRGREISQAKQLLATNRLLTLTGIGGVGKTRIALQVAAAV</sequence>
<gene>
    <name evidence="1" type="ORF">LWC34_12365</name>
</gene>
<reference evidence="1 2" key="1">
    <citation type="submission" date="2021-12" db="EMBL/GenBank/DDBJ databases">
        <title>Genome sequence of Kibdelosporangium philippinense ATCC 49844.</title>
        <authorList>
            <person name="Fedorov E.A."/>
            <person name="Omeragic M."/>
            <person name="Shalygina K.F."/>
            <person name="Maclea K.S."/>
        </authorList>
    </citation>
    <scope>NUCLEOTIDE SEQUENCE [LARGE SCALE GENOMIC DNA]</scope>
    <source>
        <strain evidence="1 2">ATCC 49844</strain>
    </source>
</reference>
<dbReference type="Proteomes" id="UP001521150">
    <property type="component" value="Unassembled WGS sequence"/>
</dbReference>
<protein>
    <recommendedName>
        <fullName evidence="3">ATP-binding protein</fullName>
    </recommendedName>
</protein>
<dbReference type="PANTHER" id="PTHR47691:SF3">
    <property type="entry name" value="HTH-TYPE TRANSCRIPTIONAL REGULATOR RV0890C-RELATED"/>
    <property type="match status" value="1"/>
</dbReference>
<proteinExistence type="predicted"/>
<dbReference type="EMBL" id="JAJVCN010000001">
    <property type="protein sequence ID" value="MCE7003614.1"/>
    <property type="molecule type" value="Genomic_DNA"/>
</dbReference>
<dbReference type="RefSeq" id="WP_233725189.1">
    <property type="nucleotide sequence ID" value="NZ_JAJVCN010000001.1"/>
</dbReference>
<evidence type="ECO:0008006" key="3">
    <source>
        <dbReference type="Google" id="ProtNLM"/>
    </source>
</evidence>
<keyword evidence="2" id="KW-1185">Reference proteome</keyword>
<dbReference type="InterPro" id="IPR027417">
    <property type="entry name" value="P-loop_NTPase"/>
</dbReference>
<dbReference type="Gene3D" id="3.40.50.300">
    <property type="entry name" value="P-loop containing nucleotide triphosphate hydrolases"/>
    <property type="match status" value="1"/>
</dbReference>
<name>A0ABS8Z6V8_9PSEU</name>
<dbReference type="PANTHER" id="PTHR47691">
    <property type="entry name" value="REGULATOR-RELATED"/>
    <property type="match status" value="1"/>
</dbReference>
<evidence type="ECO:0000313" key="1">
    <source>
        <dbReference type="EMBL" id="MCE7003614.1"/>
    </source>
</evidence>
<accession>A0ABS8Z6V8</accession>
<dbReference type="SUPFAM" id="SSF52540">
    <property type="entry name" value="P-loop containing nucleoside triphosphate hydrolases"/>
    <property type="match status" value="1"/>
</dbReference>